<evidence type="ECO:0000256" key="5">
    <source>
        <dbReference type="ARBA" id="ARBA00022917"/>
    </source>
</evidence>
<feature type="binding site" evidence="8">
    <location>
        <begin position="150"/>
        <end position="152"/>
    </location>
    <ligand>
        <name>ATP</name>
        <dbReference type="ChEBI" id="CHEBI:30616"/>
    </ligand>
</feature>
<dbReference type="GO" id="GO:0005524">
    <property type="term" value="F:ATP binding"/>
    <property type="evidence" value="ECO:0007669"/>
    <property type="project" value="UniProtKB-UniRule"/>
</dbReference>
<evidence type="ECO:0000256" key="9">
    <source>
        <dbReference type="RuleBase" id="RU363036"/>
    </source>
</evidence>
<dbReference type="Gene3D" id="3.40.50.620">
    <property type="entry name" value="HUPs"/>
    <property type="match status" value="1"/>
</dbReference>
<feature type="binding site" evidence="8">
    <location>
        <begin position="11"/>
        <end position="13"/>
    </location>
    <ligand>
        <name>ATP</name>
        <dbReference type="ChEBI" id="CHEBI:30616"/>
    </ligand>
</feature>
<dbReference type="InterPro" id="IPR001412">
    <property type="entry name" value="aa-tRNA-synth_I_CS"/>
</dbReference>
<dbReference type="SUPFAM" id="SSF52374">
    <property type="entry name" value="Nucleotidylyl transferase"/>
    <property type="match status" value="1"/>
</dbReference>
<comment type="subunit">
    <text evidence="8">Homodimer.</text>
</comment>
<comment type="similarity">
    <text evidence="1 8 9">Belongs to the class-I aminoacyl-tRNA synthetase family.</text>
</comment>
<dbReference type="InterPro" id="IPR002305">
    <property type="entry name" value="aa-tRNA-synth_Ic"/>
</dbReference>
<protein>
    <recommendedName>
        <fullName evidence="8">Tryptophan--tRNA ligase</fullName>
        <ecNumber evidence="8">6.1.1.2</ecNumber>
    </recommendedName>
    <alternativeName>
        <fullName evidence="8">Tryptophanyl-tRNA synthetase</fullName>
        <shortName evidence="8">TrpRS</shortName>
    </alternativeName>
</protein>
<evidence type="ECO:0000256" key="8">
    <source>
        <dbReference type="HAMAP-Rule" id="MF_00140"/>
    </source>
</evidence>
<dbReference type="GO" id="GO:0006436">
    <property type="term" value="P:tryptophanyl-tRNA aminoacylation"/>
    <property type="evidence" value="ECO:0007669"/>
    <property type="project" value="UniProtKB-UniRule"/>
</dbReference>
<proteinExistence type="inferred from homology"/>
<dbReference type="GO" id="GO:0004830">
    <property type="term" value="F:tryptophan-tRNA ligase activity"/>
    <property type="evidence" value="ECO:0007669"/>
    <property type="project" value="UniProtKB-UniRule"/>
</dbReference>
<dbReference type="CDD" id="cd00806">
    <property type="entry name" value="TrpRS_core"/>
    <property type="match status" value="1"/>
</dbReference>
<evidence type="ECO:0000256" key="6">
    <source>
        <dbReference type="ARBA" id="ARBA00023146"/>
    </source>
</evidence>
<keyword evidence="2 8" id="KW-0436">Ligase</keyword>
<feature type="binding site" evidence="8">
    <location>
        <position position="189"/>
    </location>
    <ligand>
        <name>ATP</name>
        <dbReference type="ChEBI" id="CHEBI:30616"/>
    </ligand>
</feature>
<comment type="function">
    <text evidence="8">Catalyzes the attachment of tryptophan to tRNA(Trp).</text>
</comment>
<keyword evidence="6 8" id="KW-0030">Aminoacyl-tRNA synthetase</keyword>
<comment type="catalytic activity">
    <reaction evidence="7 8">
        <text>tRNA(Trp) + L-tryptophan + ATP = L-tryptophyl-tRNA(Trp) + AMP + diphosphate + H(+)</text>
        <dbReference type="Rhea" id="RHEA:24080"/>
        <dbReference type="Rhea" id="RHEA-COMP:9671"/>
        <dbReference type="Rhea" id="RHEA-COMP:9705"/>
        <dbReference type="ChEBI" id="CHEBI:15378"/>
        <dbReference type="ChEBI" id="CHEBI:30616"/>
        <dbReference type="ChEBI" id="CHEBI:33019"/>
        <dbReference type="ChEBI" id="CHEBI:57912"/>
        <dbReference type="ChEBI" id="CHEBI:78442"/>
        <dbReference type="ChEBI" id="CHEBI:78535"/>
        <dbReference type="ChEBI" id="CHEBI:456215"/>
        <dbReference type="EC" id="6.1.1.2"/>
    </reaction>
</comment>
<organism evidence="10 11">
    <name type="scientific">Candidatus Taenaricola geysiri</name>
    <dbReference type="NCBI Taxonomy" id="1974752"/>
    <lineage>
        <taxon>Bacteria</taxon>
        <taxon>Pseudomonadati</taxon>
        <taxon>Candidatus Omnitrophota</taxon>
        <taxon>Candidatus Taenaricola</taxon>
    </lineage>
</organism>
<feature type="binding site" evidence="8">
    <location>
        <begin position="19"/>
        <end position="20"/>
    </location>
    <ligand>
        <name>ATP</name>
        <dbReference type="ChEBI" id="CHEBI:30616"/>
    </ligand>
</feature>
<evidence type="ECO:0000256" key="7">
    <source>
        <dbReference type="ARBA" id="ARBA00049929"/>
    </source>
</evidence>
<keyword evidence="8" id="KW-0963">Cytoplasm</keyword>
<accession>A0A2J0LF84</accession>
<comment type="caution">
    <text evidence="8">Lacks conserved residue(s) required for the propagation of feature annotation.</text>
</comment>
<name>A0A2J0LF84_9BACT</name>
<reference evidence="10 11" key="1">
    <citation type="submission" date="2017-09" db="EMBL/GenBank/DDBJ databases">
        <title>Depth-based differentiation of microbial function through sediment-hosted aquifers and enrichment of novel symbionts in the deep terrestrial subsurface.</title>
        <authorList>
            <person name="Probst A.J."/>
            <person name="Ladd B."/>
            <person name="Jarett J.K."/>
            <person name="Geller-Mcgrath D.E."/>
            <person name="Sieber C.M."/>
            <person name="Emerson J.B."/>
            <person name="Anantharaman K."/>
            <person name="Thomas B.C."/>
            <person name="Malmstrom R."/>
            <person name="Stieglmeier M."/>
            <person name="Klingl A."/>
            <person name="Woyke T."/>
            <person name="Ryan C.M."/>
            <person name="Banfield J.F."/>
        </authorList>
    </citation>
    <scope>NUCLEOTIDE SEQUENCE [LARGE SCALE GENOMIC DNA]</scope>
    <source>
        <strain evidence="10">CG12_big_fil_rev_8_21_14_0_65_43_15</strain>
    </source>
</reference>
<feature type="short sequence motif" description="'HIGH' region" evidence="8">
    <location>
        <begin position="12"/>
        <end position="20"/>
    </location>
</feature>
<evidence type="ECO:0000313" key="10">
    <source>
        <dbReference type="EMBL" id="PIW66501.1"/>
    </source>
</evidence>
<comment type="subcellular location">
    <subcellularLocation>
        <location evidence="8">Cytoplasm</location>
    </subcellularLocation>
</comment>
<dbReference type="InterPro" id="IPR014729">
    <property type="entry name" value="Rossmann-like_a/b/a_fold"/>
</dbReference>
<evidence type="ECO:0000256" key="3">
    <source>
        <dbReference type="ARBA" id="ARBA00022741"/>
    </source>
</evidence>
<dbReference type="NCBIfam" id="TIGR00233">
    <property type="entry name" value="trpS"/>
    <property type="match status" value="1"/>
</dbReference>
<evidence type="ECO:0000313" key="11">
    <source>
        <dbReference type="Proteomes" id="UP000231267"/>
    </source>
</evidence>
<dbReference type="GO" id="GO:0005829">
    <property type="term" value="C:cytosol"/>
    <property type="evidence" value="ECO:0007669"/>
    <property type="project" value="TreeGrafter"/>
</dbReference>
<dbReference type="PRINTS" id="PR01039">
    <property type="entry name" value="TRNASYNTHTRP"/>
</dbReference>
<dbReference type="PANTHER" id="PTHR43766">
    <property type="entry name" value="TRYPTOPHAN--TRNA LIGASE, MITOCHONDRIAL"/>
    <property type="match status" value="1"/>
</dbReference>
<dbReference type="Proteomes" id="UP000231267">
    <property type="component" value="Unassembled WGS sequence"/>
</dbReference>
<keyword evidence="5 8" id="KW-0648">Protein biosynthesis</keyword>
<keyword evidence="4 8" id="KW-0067">ATP-binding</keyword>
<dbReference type="InterPro" id="IPR024109">
    <property type="entry name" value="Trp-tRNA-ligase_bac-type"/>
</dbReference>
<dbReference type="InterPro" id="IPR050203">
    <property type="entry name" value="Trp-tRNA_synthetase"/>
</dbReference>
<gene>
    <name evidence="8 10" type="primary">trpS</name>
    <name evidence="10" type="ORF">COW11_02940</name>
</gene>
<dbReference type="Gene3D" id="1.10.240.10">
    <property type="entry name" value="Tyrosyl-Transfer RNA Synthetase"/>
    <property type="match status" value="1"/>
</dbReference>
<comment type="caution">
    <text evidence="10">The sequence shown here is derived from an EMBL/GenBank/DDBJ whole genome shotgun (WGS) entry which is preliminary data.</text>
</comment>
<evidence type="ECO:0000256" key="2">
    <source>
        <dbReference type="ARBA" id="ARBA00022598"/>
    </source>
</evidence>
<dbReference type="FunFam" id="1.10.240.10:FF:000005">
    <property type="entry name" value="Tryptophan--tRNA ligase"/>
    <property type="match status" value="1"/>
</dbReference>
<dbReference type="Pfam" id="PF00579">
    <property type="entry name" value="tRNA-synt_1b"/>
    <property type="match status" value="1"/>
</dbReference>
<dbReference type="EMBL" id="PFGP01000066">
    <property type="protein sequence ID" value="PIW66501.1"/>
    <property type="molecule type" value="Genomic_DNA"/>
</dbReference>
<dbReference type="AlphaFoldDB" id="A0A2J0LF84"/>
<dbReference type="EC" id="6.1.1.2" evidence="8"/>
<keyword evidence="3 8" id="KW-0547">Nucleotide-binding</keyword>
<dbReference type="InterPro" id="IPR002306">
    <property type="entry name" value="Trp-tRNA-ligase"/>
</dbReference>
<dbReference type="HAMAP" id="MF_00140_B">
    <property type="entry name" value="Trp_tRNA_synth_B"/>
    <property type="match status" value="1"/>
</dbReference>
<dbReference type="PANTHER" id="PTHR43766:SF1">
    <property type="entry name" value="TRYPTOPHAN--TRNA LIGASE, MITOCHONDRIAL"/>
    <property type="match status" value="1"/>
</dbReference>
<feature type="binding site" evidence="8">
    <location>
        <position position="138"/>
    </location>
    <ligand>
        <name>L-tryptophan</name>
        <dbReference type="ChEBI" id="CHEBI:57912"/>
    </ligand>
</feature>
<evidence type="ECO:0000256" key="4">
    <source>
        <dbReference type="ARBA" id="ARBA00022840"/>
    </source>
</evidence>
<sequence>MTKKRILSGMRPTGPLHIGHLLGALNNWVDLQEKYSCFFMIADWHALMSEYENPQNIQKNITECAIDWLSCGIDHKKSVIFTQSRVPQHLELAMIFSDITPLSWLERCPTYKEQLREQKTRDLATYGFLGYPVLQAADIALYKAQIVPVGEDQMAHLELTREIIRRFKHLYKDDLFPEPEGLLTKTPRVLGLDNRKMSKTFDNFIALSDPPDVIKKKVSVMITDPARMKLTDSGHPDICNVYSYCKIFKPQITSDLYKECIAATIGCTDDKRRLADIIIAHLELIQKKRKKFAADKKQIQDILDEGAKKAQDVASDTMKRVRKLVGLG</sequence>
<evidence type="ECO:0000256" key="1">
    <source>
        <dbReference type="ARBA" id="ARBA00005594"/>
    </source>
</evidence>
<dbReference type="PROSITE" id="PS00178">
    <property type="entry name" value="AA_TRNA_LIGASE_I"/>
    <property type="match status" value="1"/>
</dbReference>